<keyword evidence="2" id="KW-0436">Ligase</keyword>
<gene>
    <name evidence="2" type="ORF">KN815_49720</name>
</gene>
<reference evidence="2 3" key="1">
    <citation type="submission" date="2021-06" db="EMBL/GenBank/DDBJ databases">
        <authorList>
            <person name="Pan X."/>
        </authorList>
    </citation>
    <scope>NUCLEOTIDE SEQUENCE [LARGE SCALE GENOMIC DNA]</scope>
    <source>
        <strain evidence="2 3">4503</strain>
    </source>
</reference>
<keyword evidence="3" id="KW-1185">Reference proteome</keyword>
<dbReference type="EMBL" id="JAHLEM010001358">
    <property type="protein sequence ID" value="MBU3871834.1"/>
    <property type="molecule type" value="Genomic_DNA"/>
</dbReference>
<dbReference type="Pfam" id="PF00501">
    <property type="entry name" value="AMP-binding"/>
    <property type="match status" value="1"/>
</dbReference>
<evidence type="ECO:0000259" key="1">
    <source>
        <dbReference type="Pfam" id="PF00501"/>
    </source>
</evidence>
<dbReference type="RefSeq" id="WP_216348264.1">
    <property type="nucleotide sequence ID" value="NZ_JAHLEM010001358.1"/>
</dbReference>
<proteinExistence type="predicted"/>
<dbReference type="InterPro" id="IPR000873">
    <property type="entry name" value="AMP-dep_synth/lig_dom"/>
</dbReference>
<feature type="non-terminal residue" evidence="2">
    <location>
        <position position="1"/>
    </location>
</feature>
<feature type="domain" description="AMP-dependent synthetase/ligase" evidence="1">
    <location>
        <begin position="14"/>
        <end position="123"/>
    </location>
</feature>
<dbReference type="GO" id="GO:0016874">
    <property type="term" value="F:ligase activity"/>
    <property type="evidence" value="ECO:0007669"/>
    <property type="project" value="UniProtKB-KW"/>
</dbReference>
<evidence type="ECO:0000313" key="3">
    <source>
        <dbReference type="Proteomes" id="UP000720508"/>
    </source>
</evidence>
<comment type="caution">
    <text evidence="2">The sequence shown here is derived from an EMBL/GenBank/DDBJ whole genome shotgun (WGS) entry which is preliminary data.</text>
</comment>
<feature type="non-terminal residue" evidence="2">
    <location>
        <position position="140"/>
    </location>
</feature>
<dbReference type="Proteomes" id="UP000720508">
    <property type="component" value="Unassembled WGS sequence"/>
</dbReference>
<evidence type="ECO:0000313" key="2">
    <source>
        <dbReference type="EMBL" id="MBU3871834.1"/>
    </source>
</evidence>
<organism evidence="2 3">
    <name type="scientific">Streptomyces niphimycinicus</name>
    <dbReference type="NCBI Taxonomy" id="2842201"/>
    <lineage>
        <taxon>Bacteria</taxon>
        <taxon>Bacillati</taxon>
        <taxon>Actinomycetota</taxon>
        <taxon>Actinomycetes</taxon>
        <taxon>Kitasatosporales</taxon>
        <taxon>Streptomycetaceae</taxon>
        <taxon>Streptomyces</taxon>
    </lineage>
</organism>
<protein>
    <submittedName>
        <fullName evidence="2">Long-chain fatty acid--CoA ligase</fullName>
    </submittedName>
</protein>
<name>A0ABS6CY66_9ACTN</name>
<accession>A0ABS6CY66</accession>
<sequence>GRVTGQGSGCAGTPGWLTFAEVARLARAAVAHLAGLGAVTGDRIVLALPNSVVLRVLDQAVLGSGLVRVALSPRLHAREIADIAADCGARVVCCRPEAEAEIRAALAAVGPAARVVVCSDTAPPTGSATRLPTDPATATL</sequence>